<evidence type="ECO:0000313" key="3">
    <source>
        <dbReference type="Proteomes" id="UP001165063"/>
    </source>
</evidence>
<feature type="compositionally biased region" description="Acidic residues" evidence="1">
    <location>
        <begin position="24"/>
        <end position="43"/>
    </location>
</feature>
<name>A0A9W6YXI6_AMBMO</name>
<accession>A0A9W6YXI6</accession>
<evidence type="ECO:0000313" key="2">
    <source>
        <dbReference type="EMBL" id="GMG31543.1"/>
    </source>
</evidence>
<evidence type="ECO:0000256" key="1">
    <source>
        <dbReference type="SAM" id="MobiDB-lite"/>
    </source>
</evidence>
<comment type="caution">
    <text evidence="2">The sequence shown here is derived from an EMBL/GenBank/DDBJ whole genome shotgun (WGS) entry which is preliminary data.</text>
</comment>
<feature type="region of interest" description="Disordered" evidence="1">
    <location>
        <begin position="23"/>
        <end position="48"/>
    </location>
</feature>
<keyword evidence="3" id="KW-1185">Reference proteome</keyword>
<dbReference type="AlphaFoldDB" id="A0A9W6YXI6"/>
<sequence>MDLINGRIRIWVGAVFPSSQINVDVDDDNVDDDDDDDNVDESSIELQKQPIRPDKQMKLESDGTGVVEYNGDDVVIFAFSAFSALTTATSSRSSGIKIVEKIMCWIMDK</sequence>
<organism evidence="2 3">
    <name type="scientific">Ambrosiozyma monospora</name>
    <name type="common">Yeast</name>
    <name type="synonym">Endomycopsis monosporus</name>
    <dbReference type="NCBI Taxonomy" id="43982"/>
    <lineage>
        <taxon>Eukaryota</taxon>
        <taxon>Fungi</taxon>
        <taxon>Dikarya</taxon>
        <taxon>Ascomycota</taxon>
        <taxon>Saccharomycotina</taxon>
        <taxon>Pichiomycetes</taxon>
        <taxon>Pichiales</taxon>
        <taxon>Pichiaceae</taxon>
        <taxon>Ambrosiozyma</taxon>
    </lineage>
</organism>
<dbReference type="EMBL" id="BSXU01001837">
    <property type="protein sequence ID" value="GMG31543.1"/>
    <property type="molecule type" value="Genomic_DNA"/>
</dbReference>
<reference evidence="2" key="1">
    <citation type="submission" date="2023-04" db="EMBL/GenBank/DDBJ databases">
        <title>Ambrosiozyma monospora NBRC 1965.</title>
        <authorList>
            <person name="Ichikawa N."/>
            <person name="Sato H."/>
            <person name="Tonouchi N."/>
        </authorList>
    </citation>
    <scope>NUCLEOTIDE SEQUENCE</scope>
    <source>
        <strain evidence="2">NBRC 1965</strain>
    </source>
</reference>
<gene>
    <name evidence="2" type="ORF">Amon01_000400000</name>
</gene>
<protein>
    <submittedName>
        <fullName evidence="2">Unnamed protein product</fullName>
    </submittedName>
</protein>
<dbReference type="Proteomes" id="UP001165063">
    <property type="component" value="Unassembled WGS sequence"/>
</dbReference>
<proteinExistence type="predicted"/>